<dbReference type="AlphaFoldDB" id="A0A2S7KB09"/>
<dbReference type="Pfam" id="PF00571">
    <property type="entry name" value="CBS"/>
    <property type="match status" value="2"/>
</dbReference>
<dbReference type="EMBL" id="PJCH01000001">
    <property type="protein sequence ID" value="PQA89701.1"/>
    <property type="molecule type" value="Genomic_DNA"/>
</dbReference>
<keyword evidence="5" id="KW-1185">Reference proteome</keyword>
<evidence type="ECO:0000313" key="4">
    <source>
        <dbReference type="EMBL" id="PQA89701.1"/>
    </source>
</evidence>
<dbReference type="InterPro" id="IPR000644">
    <property type="entry name" value="CBS_dom"/>
</dbReference>
<dbReference type="InterPro" id="IPR046342">
    <property type="entry name" value="CBS_dom_sf"/>
</dbReference>
<organism evidence="4 5">
    <name type="scientific">Hyphococcus luteus</name>
    <dbReference type="NCBI Taxonomy" id="2058213"/>
    <lineage>
        <taxon>Bacteria</taxon>
        <taxon>Pseudomonadati</taxon>
        <taxon>Pseudomonadota</taxon>
        <taxon>Alphaproteobacteria</taxon>
        <taxon>Parvularculales</taxon>
        <taxon>Parvularculaceae</taxon>
        <taxon>Hyphococcus</taxon>
    </lineage>
</organism>
<name>A0A2S7KB09_9PROT</name>
<evidence type="ECO:0000259" key="3">
    <source>
        <dbReference type="PROSITE" id="PS51371"/>
    </source>
</evidence>
<dbReference type="Proteomes" id="UP000239504">
    <property type="component" value="Unassembled WGS sequence"/>
</dbReference>
<dbReference type="PROSITE" id="PS51371">
    <property type="entry name" value="CBS"/>
    <property type="match status" value="2"/>
</dbReference>
<dbReference type="OrthoDB" id="9811720at2"/>
<gene>
    <name evidence="4" type="ORF">CW354_02255</name>
</gene>
<evidence type="ECO:0000256" key="2">
    <source>
        <dbReference type="PROSITE-ProRule" id="PRU00703"/>
    </source>
</evidence>
<reference evidence="4 5" key="1">
    <citation type="submission" date="2017-12" db="EMBL/GenBank/DDBJ databases">
        <authorList>
            <person name="Hurst M.R.H."/>
        </authorList>
    </citation>
    <scope>NUCLEOTIDE SEQUENCE [LARGE SCALE GENOMIC DNA]</scope>
    <source>
        <strain evidence="4 5">SY-3-19</strain>
    </source>
</reference>
<dbReference type="SMART" id="SM00116">
    <property type="entry name" value="CBS"/>
    <property type="match status" value="2"/>
</dbReference>
<proteinExistence type="predicted"/>
<dbReference type="PANTHER" id="PTHR43080:SF2">
    <property type="entry name" value="CBS DOMAIN-CONTAINING PROTEIN"/>
    <property type="match status" value="1"/>
</dbReference>
<dbReference type="Gene3D" id="3.10.580.10">
    <property type="entry name" value="CBS-domain"/>
    <property type="match status" value="1"/>
</dbReference>
<feature type="domain" description="CBS" evidence="3">
    <location>
        <begin position="76"/>
        <end position="134"/>
    </location>
</feature>
<keyword evidence="1 2" id="KW-0129">CBS domain</keyword>
<accession>A0A2S7KB09</accession>
<feature type="domain" description="CBS" evidence="3">
    <location>
        <begin position="10"/>
        <end position="68"/>
    </location>
</feature>
<evidence type="ECO:0000313" key="5">
    <source>
        <dbReference type="Proteomes" id="UP000239504"/>
    </source>
</evidence>
<sequence length="147" mass="16037">MTVETLFPAAKERLVSISNTAPLTEAAARLGSGHVDLIAVCDKSGIIAGVISKTDIVSRISQCRGDACAIMASSVMSKNIVYCRRSDSLRSVWNLIKQNGVLHLPVVDDDLRPVGMIYARDVLQTLLQEAKHEEDLLRDYVNGVGYH</sequence>
<protein>
    <submittedName>
        <fullName evidence="4">Signal-transduction protein</fullName>
    </submittedName>
</protein>
<evidence type="ECO:0000256" key="1">
    <source>
        <dbReference type="ARBA" id="ARBA00023122"/>
    </source>
</evidence>
<dbReference type="RefSeq" id="WP_104828403.1">
    <property type="nucleotide sequence ID" value="NZ_PJCH01000001.1"/>
</dbReference>
<dbReference type="SUPFAM" id="SSF54631">
    <property type="entry name" value="CBS-domain pair"/>
    <property type="match status" value="1"/>
</dbReference>
<dbReference type="InterPro" id="IPR051257">
    <property type="entry name" value="Diverse_CBS-Domain"/>
</dbReference>
<dbReference type="PANTHER" id="PTHR43080">
    <property type="entry name" value="CBS DOMAIN-CONTAINING PROTEIN CBSX3, MITOCHONDRIAL"/>
    <property type="match status" value="1"/>
</dbReference>
<comment type="caution">
    <text evidence="4">The sequence shown here is derived from an EMBL/GenBank/DDBJ whole genome shotgun (WGS) entry which is preliminary data.</text>
</comment>